<evidence type="ECO:0000256" key="1">
    <source>
        <dbReference type="ARBA" id="ARBA00004434"/>
    </source>
</evidence>
<dbReference type="GO" id="GO:0030003">
    <property type="term" value="P:intracellular monoatomic cation homeostasis"/>
    <property type="evidence" value="ECO:0007669"/>
    <property type="project" value="TreeGrafter"/>
</dbReference>
<protein>
    <recommendedName>
        <fullName evidence="10">Letm1 RBD domain-containing protein</fullName>
    </recommendedName>
</protein>
<accession>A0AAN8S2T5</accession>
<dbReference type="InterPro" id="IPR044202">
    <property type="entry name" value="LETM1/MDM38-like"/>
</dbReference>
<feature type="region of interest" description="Disordered" evidence="8">
    <location>
        <begin position="340"/>
        <end position="365"/>
    </location>
</feature>
<dbReference type="EMBL" id="JAWJWE010000036">
    <property type="protein sequence ID" value="KAK6628970.1"/>
    <property type="molecule type" value="Genomic_DNA"/>
</dbReference>
<comment type="caution">
    <text evidence="11">The sequence shown here is derived from an EMBL/GenBank/DDBJ whole genome shotgun (WGS) entry which is preliminary data.</text>
</comment>
<proteinExistence type="predicted"/>
<feature type="domain" description="Letm1 RBD" evidence="10">
    <location>
        <begin position="159"/>
        <end position="400"/>
    </location>
</feature>
<evidence type="ECO:0000256" key="4">
    <source>
        <dbReference type="ARBA" id="ARBA00022989"/>
    </source>
</evidence>
<dbReference type="GO" id="GO:0005743">
    <property type="term" value="C:mitochondrial inner membrane"/>
    <property type="evidence" value="ECO:0007669"/>
    <property type="project" value="UniProtKB-SubCell"/>
</dbReference>
<feature type="compositionally biased region" description="Basic and acidic residues" evidence="8">
    <location>
        <begin position="532"/>
        <end position="545"/>
    </location>
</feature>
<sequence>MLSVQCRLLCHHALKGRRGNPLIYSILNRNLQTKSKDKDTSFSLTKYVSFVKSYEPTFQKNFPTVVKFYRVFSGGLKSFKNDLLTLYGVYKKIRKVGIQNLTRKELEVYYEMPKDILRTAPTLFVGAVIPGGGVIFIVAYFFPRLMLTHHFWSMQQWCEFSVIKHNKKLLCYKPIFYNLQKNLTIVNNNSLRAPMCQILDLLKDGTHPTTELILSCKPLFEKGPYGLQNLSQSHIVELLKLYNLHRGFNRIKRLEQRANLIQLMDAAILAEGGFKVLSQDEITWNCFFRGLNPVNMRNDEIFNWLSMWLTISQQVDKDCYSLLLHCPILLGYNQRSNLRRKTGSRGKDSLGDSDRGRRFDKESASKEFSETIETIKKYADTGSLPQIYDPLKSCFEVLKPFHLSDLDVGNDFEQFRIDLNKRKHQEKKEVSEENESAEDSKNQNMFIPKLNLNHKNGSDYTDSEGEARSQLLSKTSGRPCKSGNKSGKKQKSHCGSTKNGDEQICDDTSFEHRFYSSDEKSQSSEDESSVDNYKREKGKKSDRSIKTLRNPKVVSGHAEQGDILEQTLSKRSRKSKYSSSSSDELDNEPVQSGKSILLTDSQVSQELKLADQKATRTVKMIEQIREAIAAYQKVTE</sequence>
<evidence type="ECO:0000313" key="11">
    <source>
        <dbReference type="EMBL" id="KAK6628970.1"/>
    </source>
</evidence>
<evidence type="ECO:0000256" key="7">
    <source>
        <dbReference type="PROSITE-ProRule" id="PRU01094"/>
    </source>
</evidence>
<keyword evidence="6 9" id="KW-0472">Membrane</keyword>
<dbReference type="PROSITE" id="PS51758">
    <property type="entry name" value="LETM1_RBD"/>
    <property type="match status" value="1"/>
</dbReference>
<evidence type="ECO:0000256" key="6">
    <source>
        <dbReference type="ARBA" id="ARBA00023136"/>
    </source>
</evidence>
<feature type="transmembrane region" description="Helical" evidence="9">
    <location>
        <begin position="122"/>
        <end position="142"/>
    </location>
</feature>
<dbReference type="AlphaFoldDB" id="A0AAN8S2T5"/>
<dbReference type="Proteomes" id="UP001372834">
    <property type="component" value="Unassembled WGS sequence"/>
</dbReference>
<dbReference type="GO" id="GO:0043022">
    <property type="term" value="F:ribosome binding"/>
    <property type="evidence" value="ECO:0007669"/>
    <property type="project" value="InterPro"/>
</dbReference>
<dbReference type="PANTHER" id="PTHR14009:SF13">
    <property type="entry name" value="LETM1 DOMAIN-CONTAINING PROTEIN 1"/>
    <property type="match status" value="1"/>
</dbReference>
<gene>
    <name evidence="11" type="ORF">RUM43_002787</name>
</gene>
<organism evidence="11 12">
    <name type="scientific">Polyplax serrata</name>
    <name type="common">Common mouse louse</name>
    <dbReference type="NCBI Taxonomy" id="468196"/>
    <lineage>
        <taxon>Eukaryota</taxon>
        <taxon>Metazoa</taxon>
        <taxon>Ecdysozoa</taxon>
        <taxon>Arthropoda</taxon>
        <taxon>Hexapoda</taxon>
        <taxon>Insecta</taxon>
        <taxon>Pterygota</taxon>
        <taxon>Neoptera</taxon>
        <taxon>Paraneoptera</taxon>
        <taxon>Psocodea</taxon>
        <taxon>Troctomorpha</taxon>
        <taxon>Phthiraptera</taxon>
        <taxon>Anoplura</taxon>
        <taxon>Polyplacidae</taxon>
        <taxon>Polyplax</taxon>
    </lineage>
</organism>
<evidence type="ECO:0000256" key="8">
    <source>
        <dbReference type="SAM" id="MobiDB-lite"/>
    </source>
</evidence>
<dbReference type="PANTHER" id="PTHR14009">
    <property type="entry name" value="LEUCINE ZIPPER-EF-HAND CONTAINING TRANSMEMBRANE PROTEIN"/>
    <property type="match status" value="1"/>
</dbReference>
<evidence type="ECO:0000256" key="2">
    <source>
        <dbReference type="ARBA" id="ARBA00022692"/>
    </source>
</evidence>
<comment type="subcellular location">
    <subcellularLocation>
        <location evidence="1">Mitochondrion inner membrane</location>
        <topology evidence="1">Single-pass membrane protein</topology>
    </subcellularLocation>
</comment>
<evidence type="ECO:0000313" key="12">
    <source>
        <dbReference type="Proteomes" id="UP001372834"/>
    </source>
</evidence>
<keyword evidence="2 9" id="KW-0812">Transmembrane</keyword>
<dbReference type="InterPro" id="IPR033122">
    <property type="entry name" value="LETM1-like_RBD"/>
</dbReference>
<evidence type="ECO:0000256" key="5">
    <source>
        <dbReference type="ARBA" id="ARBA00023128"/>
    </source>
</evidence>
<evidence type="ECO:0000256" key="3">
    <source>
        <dbReference type="ARBA" id="ARBA00022792"/>
    </source>
</evidence>
<keyword evidence="3" id="KW-0999">Mitochondrion inner membrane</keyword>
<name>A0AAN8S2T5_POLSC</name>
<feature type="region of interest" description="Disordered" evidence="8">
    <location>
        <begin position="515"/>
        <end position="594"/>
    </location>
</feature>
<keyword evidence="4 9" id="KW-1133">Transmembrane helix</keyword>
<evidence type="ECO:0000259" key="10">
    <source>
        <dbReference type="PROSITE" id="PS51758"/>
    </source>
</evidence>
<reference evidence="11 12" key="1">
    <citation type="submission" date="2023-10" db="EMBL/GenBank/DDBJ databases">
        <title>Genomes of two closely related lineages of the louse Polyplax serrata with different host specificities.</title>
        <authorList>
            <person name="Martinu J."/>
            <person name="Tarabai H."/>
            <person name="Stefka J."/>
            <person name="Hypsa V."/>
        </authorList>
    </citation>
    <scope>NUCLEOTIDE SEQUENCE [LARGE SCALE GENOMIC DNA]</scope>
    <source>
        <strain evidence="11">HR10_N</strain>
    </source>
</reference>
<evidence type="ECO:0000256" key="9">
    <source>
        <dbReference type="SAM" id="Phobius"/>
    </source>
</evidence>
<keyword evidence="5 7" id="KW-0496">Mitochondrion</keyword>
<dbReference type="Pfam" id="PF07766">
    <property type="entry name" value="LETM1_RBD"/>
    <property type="match status" value="1"/>
</dbReference>
<feature type="region of interest" description="Disordered" evidence="8">
    <location>
        <begin position="424"/>
        <end position="503"/>
    </location>
</feature>
<feature type="compositionally biased region" description="Basic and acidic residues" evidence="8">
    <location>
        <begin position="345"/>
        <end position="365"/>
    </location>
</feature>